<comment type="caution">
    <text evidence="5">The sequence shown here is derived from an EMBL/GenBank/DDBJ whole genome shotgun (WGS) entry which is preliminary data.</text>
</comment>
<dbReference type="AlphaFoldDB" id="A0A8J5CTJ4"/>
<evidence type="ECO:0000256" key="1">
    <source>
        <dbReference type="ARBA" id="ARBA00005589"/>
    </source>
</evidence>
<keyword evidence="6" id="KW-1185">Reference proteome</keyword>
<keyword evidence="3" id="KW-0687">Ribonucleoprotein</keyword>
<dbReference type="InterPro" id="IPR001648">
    <property type="entry name" value="Ribosomal_bS18"/>
</dbReference>
<reference evidence="5" key="1">
    <citation type="submission" date="2020-07" db="EMBL/GenBank/DDBJ databases">
        <title>The High-quality genome of the commercially important snow crab, Chionoecetes opilio.</title>
        <authorList>
            <person name="Jeong J.-H."/>
            <person name="Ryu S."/>
        </authorList>
    </citation>
    <scope>NUCLEOTIDE SEQUENCE</scope>
    <source>
        <strain evidence="5">MADBK_172401_WGS</strain>
        <tissue evidence="5">Digestive gland</tissue>
    </source>
</reference>
<comment type="similarity">
    <text evidence="1">Belongs to the bacterial ribosomal protein bS18 family.</text>
</comment>
<feature type="region of interest" description="Disordered" evidence="4">
    <location>
        <begin position="1"/>
        <end position="36"/>
    </location>
</feature>
<evidence type="ECO:0000256" key="2">
    <source>
        <dbReference type="ARBA" id="ARBA00022980"/>
    </source>
</evidence>
<dbReference type="GO" id="GO:0003735">
    <property type="term" value="F:structural constituent of ribosome"/>
    <property type="evidence" value="ECO:0007669"/>
    <property type="project" value="InterPro"/>
</dbReference>
<keyword evidence="2 5" id="KW-0689">Ribosomal protein</keyword>
<accession>A0A8J5CTJ4</accession>
<dbReference type="GO" id="GO:0032543">
    <property type="term" value="P:mitochondrial translation"/>
    <property type="evidence" value="ECO:0007669"/>
    <property type="project" value="TreeGrafter"/>
</dbReference>
<evidence type="ECO:0000313" key="6">
    <source>
        <dbReference type="Proteomes" id="UP000770661"/>
    </source>
</evidence>
<evidence type="ECO:0000313" key="5">
    <source>
        <dbReference type="EMBL" id="KAG0721354.1"/>
    </source>
</evidence>
<dbReference type="Proteomes" id="UP000770661">
    <property type="component" value="Unassembled WGS sequence"/>
</dbReference>
<dbReference type="PANTHER" id="PTHR13479">
    <property type="entry name" value="30S RIBOSOMAL PROTEIN S18"/>
    <property type="match status" value="1"/>
</dbReference>
<evidence type="ECO:0000256" key="4">
    <source>
        <dbReference type="SAM" id="MobiDB-lite"/>
    </source>
</evidence>
<dbReference type="PANTHER" id="PTHR13479:SF40">
    <property type="entry name" value="SMALL RIBOSOMAL SUBUNIT PROTEIN BS18M"/>
    <property type="match status" value="1"/>
</dbReference>
<sequence length="148" mass="17022">MDHCGQRRTRGRGDNGRAPCSTGGGQDGSHAPPVTFDPEKLEQLLKDDMPIDIPNPYEREKVQCLLCKYNIRLDYKNSRFLSQFLSPYTGKLYGRNITRLCKKKQKELELTVEHSRGAGYLAIMLKNVEFLKDPKLFDPNQPIRPHNF</sequence>
<dbReference type="Pfam" id="PF01084">
    <property type="entry name" value="Ribosomal_S18"/>
    <property type="match status" value="1"/>
</dbReference>
<dbReference type="GO" id="GO:0070181">
    <property type="term" value="F:small ribosomal subunit rRNA binding"/>
    <property type="evidence" value="ECO:0007669"/>
    <property type="project" value="TreeGrafter"/>
</dbReference>
<feature type="compositionally biased region" description="Basic and acidic residues" evidence="4">
    <location>
        <begin position="1"/>
        <end position="15"/>
    </location>
</feature>
<protein>
    <submittedName>
        <fullName evidence="5">28S ribosomal protein S18c, mitochondrial</fullName>
    </submittedName>
</protein>
<dbReference type="EMBL" id="JACEEZ010011322">
    <property type="protein sequence ID" value="KAG0721354.1"/>
    <property type="molecule type" value="Genomic_DNA"/>
</dbReference>
<gene>
    <name evidence="5" type="primary">Mrps18c</name>
    <name evidence="5" type="ORF">GWK47_046670</name>
</gene>
<organism evidence="5 6">
    <name type="scientific">Chionoecetes opilio</name>
    <name type="common">Atlantic snow crab</name>
    <name type="synonym">Cancer opilio</name>
    <dbReference type="NCBI Taxonomy" id="41210"/>
    <lineage>
        <taxon>Eukaryota</taxon>
        <taxon>Metazoa</taxon>
        <taxon>Ecdysozoa</taxon>
        <taxon>Arthropoda</taxon>
        <taxon>Crustacea</taxon>
        <taxon>Multicrustacea</taxon>
        <taxon>Malacostraca</taxon>
        <taxon>Eumalacostraca</taxon>
        <taxon>Eucarida</taxon>
        <taxon>Decapoda</taxon>
        <taxon>Pleocyemata</taxon>
        <taxon>Brachyura</taxon>
        <taxon>Eubrachyura</taxon>
        <taxon>Majoidea</taxon>
        <taxon>Majidae</taxon>
        <taxon>Chionoecetes</taxon>
    </lineage>
</organism>
<dbReference type="InterPro" id="IPR036870">
    <property type="entry name" value="Ribosomal_bS18_sf"/>
</dbReference>
<name>A0A8J5CTJ4_CHIOP</name>
<dbReference type="SUPFAM" id="SSF46911">
    <property type="entry name" value="Ribosomal protein S18"/>
    <property type="match status" value="1"/>
</dbReference>
<proteinExistence type="inferred from homology"/>
<dbReference type="GO" id="GO:0005763">
    <property type="term" value="C:mitochondrial small ribosomal subunit"/>
    <property type="evidence" value="ECO:0007669"/>
    <property type="project" value="TreeGrafter"/>
</dbReference>
<dbReference type="OrthoDB" id="10066799at2759"/>
<evidence type="ECO:0000256" key="3">
    <source>
        <dbReference type="ARBA" id="ARBA00023274"/>
    </source>
</evidence>
<dbReference type="Gene3D" id="4.10.640.10">
    <property type="entry name" value="Ribosomal protein S18"/>
    <property type="match status" value="1"/>
</dbReference>